<gene>
    <name evidence="3" type="ORF">S12H4_23456</name>
</gene>
<dbReference type="GO" id="GO:0005506">
    <property type="term" value="F:iron ion binding"/>
    <property type="evidence" value="ECO:0007669"/>
    <property type="project" value="InterPro"/>
</dbReference>
<dbReference type="GO" id="GO:0016491">
    <property type="term" value="F:oxidoreductase activity"/>
    <property type="evidence" value="ECO:0007669"/>
    <property type="project" value="InterPro"/>
</dbReference>
<dbReference type="Gene3D" id="3.30.365.10">
    <property type="entry name" value="Aldehyde oxidase/xanthine dehydrogenase, molybdopterin binding domain"/>
    <property type="match status" value="2"/>
</dbReference>
<dbReference type="PANTHER" id="PTHR11908">
    <property type="entry name" value="XANTHINE DEHYDROGENASE"/>
    <property type="match status" value="1"/>
</dbReference>
<name>X1TA01_9ZZZZ</name>
<feature type="non-terminal residue" evidence="3">
    <location>
        <position position="200"/>
    </location>
</feature>
<accession>X1TA01</accession>
<dbReference type="EMBL" id="BARW01012464">
    <property type="protein sequence ID" value="GAI84375.1"/>
    <property type="molecule type" value="Genomic_DNA"/>
</dbReference>
<evidence type="ECO:0000256" key="1">
    <source>
        <dbReference type="ARBA" id="ARBA00022505"/>
    </source>
</evidence>
<proteinExistence type="predicted"/>
<comment type="caution">
    <text evidence="3">The sequence shown here is derived from an EMBL/GenBank/DDBJ whole genome shotgun (WGS) entry which is preliminary data.</text>
</comment>
<keyword evidence="1" id="KW-0500">Molybdenum</keyword>
<dbReference type="PANTHER" id="PTHR11908:SF132">
    <property type="entry name" value="ALDEHYDE OXIDASE 1-RELATED"/>
    <property type="match status" value="1"/>
</dbReference>
<dbReference type="InterPro" id="IPR037165">
    <property type="entry name" value="AldOxase/xan_DH_Mopterin-bd_sf"/>
</dbReference>
<feature type="domain" description="Aldehyde oxidase/xanthine dehydrogenase second molybdopterin binding" evidence="2">
    <location>
        <begin position="5"/>
        <end position="157"/>
    </location>
</feature>
<dbReference type="AlphaFoldDB" id="X1TA01"/>
<reference evidence="3" key="1">
    <citation type="journal article" date="2014" name="Front. Microbiol.">
        <title>High frequency of phylogenetically diverse reductive dehalogenase-homologous genes in deep subseafloor sedimentary metagenomes.</title>
        <authorList>
            <person name="Kawai M."/>
            <person name="Futagami T."/>
            <person name="Toyoda A."/>
            <person name="Takaki Y."/>
            <person name="Nishi S."/>
            <person name="Hori S."/>
            <person name="Arai W."/>
            <person name="Tsubouchi T."/>
            <person name="Morono Y."/>
            <person name="Uchiyama I."/>
            <person name="Ito T."/>
            <person name="Fujiyama A."/>
            <person name="Inagaki F."/>
            <person name="Takami H."/>
        </authorList>
    </citation>
    <scope>NUCLEOTIDE SEQUENCE</scope>
    <source>
        <strain evidence="3">Expedition CK06-06</strain>
    </source>
</reference>
<organism evidence="3">
    <name type="scientific">marine sediment metagenome</name>
    <dbReference type="NCBI Taxonomy" id="412755"/>
    <lineage>
        <taxon>unclassified sequences</taxon>
        <taxon>metagenomes</taxon>
        <taxon>ecological metagenomes</taxon>
    </lineage>
</organism>
<protein>
    <recommendedName>
        <fullName evidence="2">Aldehyde oxidase/xanthine dehydrogenase second molybdopterin binding domain-containing protein</fullName>
    </recommendedName>
</protein>
<dbReference type="InterPro" id="IPR016208">
    <property type="entry name" value="Ald_Oxase/xanthine_DH-like"/>
</dbReference>
<evidence type="ECO:0000313" key="3">
    <source>
        <dbReference type="EMBL" id="GAI84375.1"/>
    </source>
</evidence>
<sequence length="200" mass="22331">RCTAAAEQGHGDPGRITIEQEQVLDTGKSTGLDWEQLITTAYLNRVSLSAQAHYATPYIHFDKKKEKGRPFAYLVYGTAIIEVTLDCLRGIYQVDSVKVVHDFGRSLNPIVDLGQVEGAIVQGIGWLTLEELLHSDQGRLLTASLTNYKIPDIYHTPRETTIHFLENLNNPLGIFNSKAVGEPPFMYGIAVYWALIEAMR</sequence>
<evidence type="ECO:0000259" key="2">
    <source>
        <dbReference type="Pfam" id="PF20256"/>
    </source>
</evidence>
<dbReference type="InterPro" id="IPR046867">
    <property type="entry name" value="AldOxase/xan_DH_MoCoBD2"/>
</dbReference>
<dbReference type="Pfam" id="PF20256">
    <property type="entry name" value="MoCoBD_2"/>
    <property type="match status" value="1"/>
</dbReference>
<dbReference type="SUPFAM" id="SSF56003">
    <property type="entry name" value="Molybdenum cofactor-binding domain"/>
    <property type="match status" value="1"/>
</dbReference>
<feature type="non-terminal residue" evidence="3">
    <location>
        <position position="1"/>
    </location>
</feature>